<dbReference type="Proteomes" id="UP000198660">
    <property type="component" value="Unassembled WGS sequence"/>
</dbReference>
<reference evidence="2" key="1">
    <citation type="submission" date="2016-10" db="EMBL/GenBank/DDBJ databases">
        <authorList>
            <person name="Varghese N."/>
            <person name="Submissions S."/>
        </authorList>
    </citation>
    <scope>NUCLEOTIDE SEQUENCE [LARGE SCALE GENOMIC DNA]</scope>
    <source>
        <strain evidence="2">DSM 45789</strain>
    </source>
</reference>
<protein>
    <submittedName>
        <fullName evidence="1">Uncharacterized protein</fullName>
    </submittedName>
</protein>
<sequence>MKKMLDDGDTTEMSDEMELTINRNVPKSTLVELQSPSDVEEVLVNDVKLTEKDHGALCN</sequence>
<dbReference type="RefSeq" id="WP_091834975.1">
    <property type="nucleotide sequence ID" value="NZ_FPAA01000003.1"/>
</dbReference>
<dbReference type="EMBL" id="FPAA01000003">
    <property type="protein sequence ID" value="SFS52628.1"/>
    <property type="molecule type" value="Genomic_DNA"/>
</dbReference>
<proteinExistence type="predicted"/>
<evidence type="ECO:0000313" key="2">
    <source>
        <dbReference type="Proteomes" id="UP000198660"/>
    </source>
</evidence>
<name>A0A1I6QK14_9BACL</name>
<keyword evidence="2" id="KW-1185">Reference proteome</keyword>
<evidence type="ECO:0000313" key="1">
    <source>
        <dbReference type="EMBL" id="SFS52628.1"/>
    </source>
</evidence>
<gene>
    <name evidence="1" type="ORF">SAMN05444972_103193</name>
</gene>
<dbReference type="AlphaFoldDB" id="A0A1I6QK14"/>
<organism evidence="1 2">
    <name type="scientific">Marininema halotolerans</name>
    <dbReference type="NCBI Taxonomy" id="1155944"/>
    <lineage>
        <taxon>Bacteria</taxon>
        <taxon>Bacillati</taxon>
        <taxon>Bacillota</taxon>
        <taxon>Bacilli</taxon>
        <taxon>Bacillales</taxon>
        <taxon>Thermoactinomycetaceae</taxon>
        <taxon>Marininema</taxon>
    </lineage>
</organism>
<accession>A0A1I6QK14</accession>